<evidence type="ECO:0000313" key="4">
    <source>
        <dbReference type="Proteomes" id="UP000070412"/>
    </source>
</evidence>
<proteinExistence type="predicted"/>
<protein>
    <submittedName>
        <fullName evidence="2 3">Uncharacterized protein</fullName>
    </submittedName>
</protein>
<evidence type="ECO:0000313" key="3">
    <source>
        <dbReference type="EnsemblMetazoa" id="KAF7491675.1"/>
    </source>
</evidence>
<organism evidence="2 5">
    <name type="scientific">Sarcoptes scabiei</name>
    <name type="common">Itch mite</name>
    <name type="synonym">Acarus scabiei</name>
    <dbReference type="NCBI Taxonomy" id="52283"/>
    <lineage>
        <taxon>Eukaryota</taxon>
        <taxon>Metazoa</taxon>
        <taxon>Ecdysozoa</taxon>
        <taxon>Arthropoda</taxon>
        <taxon>Chelicerata</taxon>
        <taxon>Arachnida</taxon>
        <taxon>Acari</taxon>
        <taxon>Acariformes</taxon>
        <taxon>Sarcoptiformes</taxon>
        <taxon>Astigmata</taxon>
        <taxon>Psoroptidia</taxon>
        <taxon>Sarcoptoidea</taxon>
        <taxon>Sarcoptidae</taxon>
        <taxon>Sarcoptinae</taxon>
        <taxon>Sarcoptes</taxon>
    </lineage>
</organism>
<name>A0A132AEE1_SARSC</name>
<reference evidence="4" key="2">
    <citation type="journal article" date="2020" name="PLoS Negl. Trop. Dis.">
        <title>High-quality nuclear genome for Sarcoptes scabiei-A critical resource for a neglected parasite.</title>
        <authorList>
            <person name="Korhonen P.K."/>
            <person name="Gasser R.B."/>
            <person name="Ma G."/>
            <person name="Wang T."/>
            <person name="Stroehlein A.J."/>
            <person name="Young N.D."/>
            <person name="Ang C.S."/>
            <person name="Fernando D.D."/>
            <person name="Lu H.C."/>
            <person name="Taylor S."/>
            <person name="Reynolds S.L."/>
            <person name="Mofiz E."/>
            <person name="Najaraj S.H."/>
            <person name="Gowda H."/>
            <person name="Madugundu A."/>
            <person name="Renuse S."/>
            <person name="Holt D."/>
            <person name="Pandey A."/>
            <person name="Papenfuss A.T."/>
            <person name="Fischer K."/>
        </authorList>
    </citation>
    <scope>NUCLEOTIDE SEQUENCE [LARGE SCALE GENOMIC DNA]</scope>
</reference>
<reference evidence="1" key="3">
    <citation type="submission" date="2020-01" db="EMBL/GenBank/DDBJ databases">
        <authorList>
            <person name="Korhonen P.K.K."/>
            <person name="Guangxu M.G."/>
            <person name="Wang T.W."/>
            <person name="Stroehlein A.J.S."/>
            <person name="Young N.D."/>
            <person name="Ang C.-S.A."/>
            <person name="Fernando D.W.F."/>
            <person name="Lu H.L."/>
            <person name="Taylor S.T."/>
            <person name="Ehtesham M.E.M."/>
            <person name="Najaraj S.H.N."/>
            <person name="Harsha G.H.G."/>
            <person name="Madugundu A.M."/>
            <person name="Renuse S.R."/>
            <person name="Holt D.H."/>
            <person name="Pandey A.P."/>
            <person name="Papenfuss A.P."/>
            <person name="Gasser R.B.G."/>
            <person name="Fischer K.F."/>
        </authorList>
    </citation>
    <scope>NUCLEOTIDE SEQUENCE</scope>
    <source>
        <strain evidence="1">SSS_KF_BRIS2020</strain>
    </source>
</reference>
<evidence type="ECO:0000313" key="2">
    <source>
        <dbReference type="EMBL" id="KPM08915.1"/>
    </source>
</evidence>
<dbReference type="EMBL" id="JXLN01012872">
    <property type="protein sequence ID" value="KPM08915.1"/>
    <property type="molecule type" value="Genomic_DNA"/>
</dbReference>
<sequence>MDEIQKFVADMASQRRVRTITEAWKVPQRHRRNYRPAYAIANEFGSLFLINRDGTVVRKSNIPLNRDHTLSPPNVIQIFEEISQSSTTKITVQIGDGANVSLMYCHRPVQRLDNNCKKILLCGPTCLNFGPVENIAYSSLNPSDYTLKRTPVLSDVFRFNLSDQDQIILSGRNNLEQKFSIRISSEKHRIYIDSIEALNECVRFRSDDNDSFQKFLEFRRTIIGSNQNQQQQKATNIHIAGLTQLDYEQMMKVSSQPDYLSMI</sequence>
<reference evidence="3" key="4">
    <citation type="submission" date="2022-06" db="UniProtKB">
        <authorList>
            <consortium name="EnsemblMetazoa"/>
        </authorList>
    </citation>
    <scope>IDENTIFICATION</scope>
</reference>
<evidence type="ECO:0000313" key="1">
    <source>
        <dbReference type="EMBL" id="KAF7491675.1"/>
    </source>
</evidence>
<dbReference type="Proteomes" id="UP000070412">
    <property type="component" value="Unassembled WGS sequence"/>
</dbReference>
<keyword evidence="4" id="KW-1185">Reference proteome</keyword>
<evidence type="ECO:0000313" key="5">
    <source>
        <dbReference type="Proteomes" id="UP000616769"/>
    </source>
</evidence>
<dbReference type="EMBL" id="WVUK01000058">
    <property type="protein sequence ID" value="KAF7491675.1"/>
    <property type="molecule type" value="Genomic_DNA"/>
</dbReference>
<reference evidence="2 5" key="1">
    <citation type="journal article" date="2015" name="Parasit. Vectors">
        <title>Draft genome of the scabies mite.</title>
        <authorList>
            <person name="Rider S.D.Jr."/>
            <person name="Morgan M.S."/>
            <person name="Arlian L.G."/>
        </authorList>
    </citation>
    <scope>NUCLEOTIDE SEQUENCE [LARGE SCALE GENOMIC DNA]</scope>
    <source>
        <strain evidence="2">Arlian Lab</strain>
    </source>
</reference>
<dbReference type="EnsemblMetazoa" id="SSS_1889s_mrna">
    <property type="protein sequence ID" value="KAF7491675.1"/>
    <property type="gene ID" value="SSS_1889"/>
</dbReference>
<dbReference type="AlphaFoldDB" id="A0A132AEE1"/>
<accession>A0A132AEE1</accession>
<dbReference type="VEuPathDB" id="VectorBase:SSCA005723"/>
<gene>
    <name evidence="2" type="ORF">QR98_0074410</name>
    <name evidence="1" type="ORF">SSS_1889</name>
</gene>
<dbReference type="Proteomes" id="UP000616769">
    <property type="component" value="Unassembled WGS sequence"/>
</dbReference>